<keyword evidence="7 10" id="KW-0460">Magnesium</keyword>
<reference evidence="12 13" key="1">
    <citation type="journal article" date="2014" name="BMC Genomics">
        <title>Comparison of environmental and isolate Sulfobacillus genomes reveals diverse carbon, sulfur, nitrogen, and hydrogen metabolisms.</title>
        <authorList>
            <person name="Justice N.B."/>
            <person name="Norman A."/>
            <person name="Brown C.T."/>
            <person name="Singh A."/>
            <person name="Thomas B.C."/>
            <person name="Banfield J.F."/>
        </authorList>
    </citation>
    <scope>NUCLEOTIDE SEQUENCE [LARGE SCALE GENOMIC DNA]</scope>
    <source>
        <strain evidence="12">AMDSBA3</strain>
    </source>
</reference>
<evidence type="ECO:0000256" key="11">
    <source>
        <dbReference type="PIRSR" id="PIRSR006268-2"/>
    </source>
</evidence>
<feature type="binding site" evidence="11">
    <location>
        <position position="160"/>
    </location>
    <ligand>
        <name>Mg(2+)</name>
        <dbReference type="ChEBI" id="CHEBI:18420"/>
    </ligand>
</feature>
<dbReference type="InterPro" id="IPR003374">
    <property type="entry name" value="ApbE-like_sf"/>
</dbReference>
<gene>
    <name evidence="12" type="ORF">C7B45_05520</name>
</gene>
<keyword evidence="6 10" id="KW-0274">FAD</keyword>
<keyword evidence="5 10" id="KW-0479">Metal-binding</keyword>
<evidence type="ECO:0000256" key="3">
    <source>
        <dbReference type="ARBA" id="ARBA00022630"/>
    </source>
</evidence>
<evidence type="ECO:0000256" key="9">
    <source>
        <dbReference type="ARBA" id="ARBA00048540"/>
    </source>
</evidence>
<dbReference type="Gene3D" id="3.10.520.10">
    <property type="entry name" value="ApbE-like domains"/>
    <property type="match status" value="1"/>
</dbReference>
<dbReference type="PANTHER" id="PTHR30040">
    <property type="entry name" value="THIAMINE BIOSYNTHESIS LIPOPROTEIN APBE"/>
    <property type="match status" value="1"/>
</dbReference>
<keyword evidence="4 10" id="KW-0808">Transferase</keyword>
<dbReference type="EMBL" id="PXYV01000012">
    <property type="protein sequence ID" value="PSR22790.1"/>
    <property type="molecule type" value="Genomic_DNA"/>
</dbReference>
<comment type="caution">
    <text evidence="12">The sequence shown here is derived from an EMBL/GenBank/DDBJ whole genome shotgun (WGS) entry which is preliminary data.</text>
</comment>
<dbReference type="AlphaFoldDB" id="A0A2T2WKP0"/>
<name>A0A2T2WKP0_9FIRM</name>
<dbReference type="InterPro" id="IPR024932">
    <property type="entry name" value="ApbE"/>
</dbReference>
<dbReference type="PANTHER" id="PTHR30040:SF2">
    <property type="entry name" value="FAD:PROTEIN FMN TRANSFERASE"/>
    <property type="match status" value="1"/>
</dbReference>
<evidence type="ECO:0000256" key="6">
    <source>
        <dbReference type="ARBA" id="ARBA00022827"/>
    </source>
</evidence>
<dbReference type="Proteomes" id="UP000241848">
    <property type="component" value="Unassembled WGS sequence"/>
</dbReference>
<evidence type="ECO:0000256" key="8">
    <source>
        <dbReference type="ARBA" id="ARBA00031306"/>
    </source>
</evidence>
<dbReference type="EC" id="2.7.1.180" evidence="1 10"/>
<accession>A0A2T2WKP0</accession>
<proteinExistence type="inferred from homology"/>
<evidence type="ECO:0000256" key="7">
    <source>
        <dbReference type="ARBA" id="ARBA00022842"/>
    </source>
</evidence>
<feature type="binding site" evidence="11">
    <location>
        <position position="273"/>
    </location>
    <ligand>
        <name>Mg(2+)</name>
        <dbReference type="ChEBI" id="CHEBI:18420"/>
    </ligand>
</feature>
<dbReference type="GO" id="GO:0016740">
    <property type="term" value="F:transferase activity"/>
    <property type="evidence" value="ECO:0007669"/>
    <property type="project" value="UniProtKB-UniRule"/>
</dbReference>
<comment type="cofactor">
    <cofactor evidence="11">
        <name>Mg(2+)</name>
        <dbReference type="ChEBI" id="CHEBI:18420"/>
    </cofactor>
    <cofactor evidence="11">
        <name>Mn(2+)</name>
        <dbReference type="ChEBI" id="CHEBI:29035"/>
    </cofactor>
    <text evidence="11">Magnesium. Can also use manganese.</text>
</comment>
<dbReference type="SUPFAM" id="SSF143631">
    <property type="entry name" value="ApbE-like"/>
    <property type="match status" value="1"/>
</dbReference>
<organism evidence="12 13">
    <name type="scientific">Sulfobacillus acidophilus</name>
    <dbReference type="NCBI Taxonomy" id="53633"/>
    <lineage>
        <taxon>Bacteria</taxon>
        <taxon>Bacillati</taxon>
        <taxon>Bacillota</taxon>
        <taxon>Clostridia</taxon>
        <taxon>Eubacteriales</taxon>
        <taxon>Clostridiales Family XVII. Incertae Sedis</taxon>
        <taxon>Sulfobacillus</taxon>
    </lineage>
</organism>
<evidence type="ECO:0000256" key="10">
    <source>
        <dbReference type="PIRNR" id="PIRNR006268"/>
    </source>
</evidence>
<evidence type="ECO:0000256" key="5">
    <source>
        <dbReference type="ARBA" id="ARBA00022723"/>
    </source>
</evidence>
<evidence type="ECO:0000256" key="2">
    <source>
        <dbReference type="ARBA" id="ARBA00016337"/>
    </source>
</evidence>
<protein>
    <recommendedName>
        <fullName evidence="2 10">FAD:protein FMN transferase</fullName>
        <ecNumber evidence="1 10">2.7.1.180</ecNumber>
    </recommendedName>
    <alternativeName>
        <fullName evidence="8 10">Flavin transferase</fullName>
    </alternativeName>
</protein>
<dbReference type="Pfam" id="PF02424">
    <property type="entry name" value="ApbE"/>
    <property type="match status" value="1"/>
</dbReference>
<sequence>MATDRPTLAQSRTSLAVSFLLMGTVVTIRVVGESGAHHLRESIDRAIALMRMVEQELSRFDEESGLRTLCRHAGQTVLVSPVLFHALKVAVEMADLTDGVFDPTIAPRLLQLGFNRHYLTQNPVVADIAVDPTASFRDIILIDEGCQVRLDKPMLLDLGAVGKGLAIDLAARELHNHEGFAIDAGGDVYVAGVDPEGGLWHVGIENPHDPARLLDQLTLSNAAVCTSGRYRRPSSVDVSQHHLINARSGLSAQGLMSCTVVGPQALMADVVATAAFLLGPQQALRFIEQLGLAGLCVADDLKIERTTTMEAFRRE</sequence>
<evidence type="ECO:0000313" key="13">
    <source>
        <dbReference type="Proteomes" id="UP000241848"/>
    </source>
</evidence>
<keyword evidence="3 10" id="KW-0285">Flavoprotein</keyword>
<evidence type="ECO:0000256" key="4">
    <source>
        <dbReference type="ARBA" id="ARBA00022679"/>
    </source>
</evidence>
<evidence type="ECO:0000256" key="1">
    <source>
        <dbReference type="ARBA" id="ARBA00011955"/>
    </source>
</evidence>
<dbReference type="PIRSF" id="PIRSF006268">
    <property type="entry name" value="ApbE"/>
    <property type="match status" value="1"/>
</dbReference>
<comment type="catalytic activity">
    <reaction evidence="9 10">
        <text>L-threonyl-[protein] + FAD = FMN-L-threonyl-[protein] + AMP + H(+)</text>
        <dbReference type="Rhea" id="RHEA:36847"/>
        <dbReference type="Rhea" id="RHEA-COMP:11060"/>
        <dbReference type="Rhea" id="RHEA-COMP:11061"/>
        <dbReference type="ChEBI" id="CHEBI:15378"/>
        <dbReference type="ChEBI" id="CHEBI:30013"/>
        <dbReference type="ChEBI" id="CHEBI:57692"/>
        <dbReference type="ChEBI" id="CHEBI:74257"/>
        <dbReference type="ChEBI" id="CHEBI:456215"/>
        <dbReference type="EC" id="2.7.1.180"/>
    </reaction>
</comment>
<evidence type="ECO:0000313" key="12">
    <source>
        <dbReference type="EMBL" id="PSR22790.1"/>
    </source>
</evidence>
<dbReference type="GO" id="GO:0046872">
    <property type="term" value="F:metal ion binding"/>
    <property type="evidence" value="ECO:0007669"/>
    <property type="project" value="UniProtKB-UniRule"/>
</dbReference>
<comment type="similarity">
    <text evidence="10">Belongs to the ApbE family.</text>
</comment>
<feature type="binding site" evidence="11">
    <location>
        <position position="269"/>
    </location>
    <ligand>
        <name>Mg(2+)</name>
        <dbReference type="ChEBI" id="CHEBI:18420"/>
    </ligand>
</feature>